<gene>
    <name evidence="1" type="ORF">MNBD_GAMMA12-3291</name>
</gene>
<dbReference type="InterPro" id="IPR023198">
    <property type="entry name" value="PGP-like_dom2"/>
</dbReference>
<accession>A0A3B0YQL9</accession>
<dbReference type="Gene3D" id="1.10.150.240">
    <property type="entry name" value="Putative phosphatase, domain 2"/>
    <property type="match status" value="1"/>
</dbReference>
<dbReference type="InterPro" id="IPR050155">
    <property type="entry name" value="HAD-like_hydrolase_sf"/>
</dbReference>
<dbReference type="GO" id="GO:0005829">
    <property type="term" value="C:cytosol"/>
    <property type="evidence" value="ECO:0007669"/>
    <property type="project" value="TreeGrafter"/>
</dbReference>
<evidence type="ECO:0000313" key="1">
    <source>
        <dbReference type="EMBL" id="VAW81721.1"/>
    </source>
</evidence>
<dbReference type="SFLD" id="SFLDS00003">
    <property type="entry name" value="Haloacid_Dehalogenase"/>
    <property type="match status" value="1"/>
</dbReference>
<dbReference type="GO" id="GO:0008967">
    <property type="term" value="F:phosphoglycolate phosphatase activity"/>
    <property type="evidence" value="ECO:0007669"/>
    <property type="project" value="TreeGrafter"/>
</dbReference>
<dbReference type="InterPro" id="IPR036412">
    <property type="entry name" value="HAD-like_sf"/>
</dbReference>
<dbReference type="InterPro" id="IPR006439">
    <property type="entry name" value="HAD-SF_hydro_IA"/>
</dbReference>
<dbReference type="Gene3D" id="3.40.50.1000">
    <property type="entry name" value="HAD superfamily/HAD-like"/>
    <property type="match status" value="1"/>
</dbReference>
<dbReference type="NCBIfam" id="TIGR01549">
    <property type="entry name" value="HAD-SF-IA-v1"/>
    <property type="match status" value="1"/>
</dbReference>
<dbReference type="SUPFAM" id="SSF56784">
    <property type="entry name" value="HAD-like"/>
    <property type="match status" value="1"/>
</dbReference>
<dbReference type="PANTHER" id="PTHR43434:SF24">
    <property type="entry name" value="HYDROLASE-RELATED"/>
    <property type="match status" value="1"/>
</dbReference>
<dbReference type="PANTHER" id="PTHR43434">
    <property type="entry name" value="PHOSPHOGLYCOLATE PHOSPHATASE"/>
    <property type="match status" value="1"/>
</dbReference>
<dbReference type="AlphaFoldDB" id="A0A3B0YQL9"/>
<dbReference type="InterPro" id="IPR023214">
    <property type="entry name" value="HAD_sf"/>
</dbReference>
<dbReference type="InterPro" id="IPR041492">
    <property type="entry name" value="HAD_2"/>
</dbReference>
<dbReference type="EMBL" id="UOFL01000223">
    <property type="protein sequence ID" value="VAW81721.1"/>
    <property type="molecule type" value="Genomic_DNA"/>
</dbReference>
<dbReference type="SFLD" id="SFLDG01135">
    <property type="entry name" value="C1.5.6:_HAD__Beta-PGM__Phospha"/>
    <property type="match status" value="1"/>
</dbReference>
<name>A0A3B0YQL9_9ZZZZ</name>
<reference evidence="1" key="1">
    <citation type="submission" date="2018-06" db="EMBL/GenBank/DDBJ databases">
        <authorList>
            <person name="Zhirakovskaya E."/>
        </authorList>
    </citation>
    <scope>NUCLEOTIDE SEQUENCE</scope>
</reference>
<dbReference type="GO" id="GO:0006281">
    <property type="term" value="P:DNA repair"/>
    <property type="evidence" value="ECO:0007669"/>
    <property type="project" value="TreeGrafter"/>
</dbReference>
<dbReference type="Pfam" id="PF13419">
    <property type="entry name" value="HAD_2"/>
    <property type="match status" value="1"/>
</dbReference>
<organism evidence="1">
    <name type="scientific">hydrothermal vent metagenome</name>
    <dbReference type="NCBI Taxonomy" id="652676"/>
    <lineage>
        <taxon>unclassified sequences</taxon>
        <taxon>metagenomes</taxon>
        <taxon>ecological metagenomes</taxon>
    </lineage>
</organism>
<dbReference type="SFLD" id="SFLDG01129">
    <property type="entry name" value="C1.5:_HAD__Beta-PGM__Phosphata"/>
    <property type="match status" value="1"/>
</dbReference>
<sequence length="218" mass="23896">MTTDQYPLLIFDWDGTLMDSISHIVDSLQHAMHVTGVEVLSRAQSGDIIGLGMREAIVALFPNYAQDEKFIGQFTESYQRYYLEHSTATHLFEGAEETLISLKNIGYTLAIATGKGRKGLDHVLAQTGLAPLFAASRCASETQSKPHPEMINTVLDDTGFGHEQAIMIGDTEYDLQMATNAGVISIGASYGVHTSERLKQHNPKAIIQQITELTNLLA</sequence>
<protein>
    <submittedName>
        <fullName evidence="1">Similar to phosphoglycolate phosphatase, clustered with ribosomal large subunit pseudouridine synthase C</fullName>
    </submittedName>
</protein>
<proteinExistence type="predicted"/>